<dbReference type="InterPro" id="IPR000847">
    <property type="entry name" value="LysR_HTH_N"/>
</dbReference>
<dbReference type="InterPro" id="IPR058163">
    <property type="entry name" value="LysR-type_TF_proteobact-type"/>
</dbReference>
<dbReference type="PROSITE" id="PS50931">
    <property type="entry name" value="HTH_LYSR"/>
    <property type="match status" value="1"/>
</dbReference>
<evidence type="ECO:0000256" key="2">
    <source>
        <dbReference type="ARBA" id="ARBA00023015"/>
    </source>
</evidence>
<dbReference type="SUPFAM" id="SSF46785">
    <property type="entry name" value="Winged helix' DNA-binding domain"/>
    <property type="match status" value="1"/>
</dbReference>
<sequence length="325" mass="36120">MLRIGRTLGQSEYLSHKMNEIHHEIRTMRRLPPLHALRAFEAAARHLHFSKAAEELALTPTAISHQVRQLEALLGVQLFHRYPRPVRLTADGAALYPVLRDALDEIAAKIAELSNSGGAEPLAVSVTLAFASRWLMPRLQRLQNETGLRITVEADDRIANLHGDTVDLAIRYCASPSSGGRWQRLFQDHFIPVAAPTLCPAGVEELAVHDIAKLPLIHYRWKNQTLDAPDWQKWFSFAIKARTQIAVAQEFSEEVLAIDAAVAGQGVVLASQVLVSDLLASGQLVQLSPMDLPGPSCWAVHLSSHPRQAEINRLIEWMRQSHIGD</sequence>
<dbReference type="InterPro" id="IPR005119">
    <property type="entry name" value="LysR_subst-bd"/>
</dbReference>
<dbReference type="InterPro" id="IPR036388">
    <property type="entry name" value="WH-like_DNA-bd_sf"/>
</dbReference>
<dbReference type="GO" id="GO:0043565">
    <property type="term" value="F:sequence-specific DNA binding"/>
    <property type="evidence" value="ECO:0007669"/>
    <property type="project" value="TreeGrafter"/>
</dbReference>
<evidence type="ECO:0000313" key="7">
    <source>
        <dbReference type="Proteomes" id="UP000053675"/>
    </source>
</evidence>
<dbReference type="EMBL" id="JMQM01000001">
    <property type="protein sequence ID" value="KFB09161.1"/>
    <property type="molecule type" value="Genomic_DNA"/>
</dbReference>
<evidence type="ECO:0000256" key="3">
    <source>
        <dbReference type="ARBA" id="ARBA00023125"/>
    </source>
</evidence>
<keyword evidence="7" id="KW-1185">Reference proteome</keyword>
<keyword evidence="3" id="KW-0238">DNA-binding</keyword>
<accession>A0A084U875</accession>
<dbReference type="STRING" id="472175.EL18_00176"/>
<dbReference type="eggNOG" id="COG0583">
    <property type="taxonomic scope" value="Bacteria"/>
</dbReference>
<dbReference type="GO" id="GO:0006351">
    <property type="term" value="P:DNA-templated transcription"/>
    <property type="evidence" value="ECO:0007669"/>
    <property type="project" value="TreeGrafter"/>
</dbReference>
<dbReference type="Gene3D" id="3.40.190.10">
    <property type="entry name" value="Periplasmic binding protein-like II"/>
    <property type="match status" value="2"/>
</dbReference>
<dbReference type="PRINTS" id="PR00039">
    <property type="entry name" value="HTHLYSR"/>
</dbReference>
<dbReference type="InterPro" id="IPR036390">
    <property type="entry name" value="WH_DNA-bd_sf"/>
</dbReference>
<evidence type="ECO:0000256" key="4">
    <source>
        <dbReference type="ARBA" id="ARBA00023163"/>
    </source>
</evidence>
<keyword evidence="2" id="KW-0805">Transcription regulation</keyword>
<dbReference type="FunFam" id="1.10.10.10:FF:000038">
    <property type="entry name" value="Glycine cleavage system transcriptional activator"/>
    <property type="match status" value="1"/>
</dbReference>
<comment type="caution">
    <text evidence="6">The sequence shown here is derived from an EMBL/GenBank/DDBJ whole genome shotgun (WGS) entry which is preliminary data.</text>
</comment>
<dbReference type="SUPFAM" id="SSF53850">
    <property type="entry name" value="Periplasmic binding protein-like II"/>
    <property type="match status" value="1"/>
</dbReference>
<keyword evidence="4" id="KW-0804">Transcription</keyword>
<dbReference type="Pfam" id="PF03466">
    <property type="entry name" value="LysR_substrate"/>
    <property type="match status" value="1"/>
</dbReference>
<dbReference type="PANTHER" id="PTHR30537">
    <property type="entry name" value="HTH-TYPE TRANSCRIPTIONAL REGULATOR"/>
    <property type="match status" value="1"/>
</dbReference>
<organism evidence="6 7">
    <name type="scientific">Nitratireductor basaltis</name>
    <dbReference type="NCBI Taxonomy" id="472175"/>
    <lineage>
        <taxon>Bacteria</taxon>
        <taxon>Pseudomonadati</taxon>
        <taxon>Pseudomonadota</taxon>
        <taxon>Alphaproteobacteria</taxon>
        <taxon>Hyphomicrobiales</taxon>
        <taxon>Phyllobacteriaceae</taxon>
        <taxon>Nitratireductor</taxon>
    </lineage>
</organism>
<dbReference type="Proteomes" id="UP000053675">
    <property type="component" value="Unassembled WGS sequence"/>
</dbReference>
<comment type="similarity">
    <text evidence="1">Belongs to the LysR transcriptional regulatory family.</text>
</comment>
<reference evidence="6 7" key="1">
    <citation type="submission" date="2014-05" db="EMBL/GenBank/DDBJ databases">
        <title>Draft Genome Sequence of Nitratireductor basaltis Strain UMTGB225, A Marine Bacterium Isolated from Green Barrel Tunicate.</title>
        <authorList>
            <person name="Gan H.Y."/>
        </authorList>
    </citation>
    <scope>NUCLEOTIDE SEQUENCE [LARGE SCALE GENOMIC DNA]</scope>
    <source>
        <strain evidence="6 7">UMTGB225</strain>
    </source>
</reference>
<name>A0A084U875_9HYPH</name>
<gene>
    <name evidence="6" type="ORF">EL18_00176</name>
</gene>
<dbReference type="PATRIC" id="fig|472175.3.peg.182"/>
<evidence type="ECO:0000256" key="1">
    <source>
        <dbReference type="ARBA" id="ARBA00009437"/>
    </source>
</evidence>
<dbReference type="PANTHER" id="PTHR30537:SF26">
    <property type="entry name" value="GLYCINE CLEAVAGE SYSTEM TRANSCRIPTIONAL ACTIVATOR"/>
    <property type="match status" value="1"/>
</dbReference>
<dbReference type="Gene3D" id="1.10.10.10">
    <property type="entry name" value="Winged helix-like DNA-binding domain superfamily/Winged helix DNA-binding domain"/>
    <property type="match status" value="1"/>
</dbReference>
<proteinExistence type="inferred from homology"/>
<feature type="domain" description="HTH lysR-type" evidence="5">
    <location>
        <begin position="32"/>
        <end position="89"/>
    </location>
</feature>
<evidence type="ECO:0000313" key="6">
    <source>
        <dbReference type="EMBL" id="KFB09161.1"/>
    </source>
</evidence>
<dbReference type="Pfam" id="PF00126">
    <property type="entry name" value="HTH_1"/>
    <property type="match status" value="1"/>
</dbReference>
<evidence type="ECO:0000259" key="5">
    <source>
        <dbReference type="PROSITE" id="PS50931"/>
    </source>
</evidence>
<dbReference type="GO" id="GO:0003700">
    <property type="term" value="F:DNA-binding transcription factor activity"/>
    <property type="evidence" value="ECO:0007669"/>
    <property type="project" value="InterPro"/>
</dbReference>
<dbReference type="AlphaFoldDB" id="A0A084U875"/>
<protein>
    <submittedName>
        <fullName evidence="6">LysR family transcriptional regulator</fullName>
    </submittedName>
</protein>